<dbReference type="EMBL" id="CAVLGL010000080">
    <property type="protein sequence ID" value="CAK1586190.1"/>
    <property type="molecule type" value="Genomic_DNA"/>
</dbReference>
<evidence type="ECO:0000313" key="3">
    <source>
        <dbReference type="Proteomes" id="UP001314205"/>
    </source>
</evidence>
<accession>A0AAV1KT41</accession>
<organism evidence="2 3">
    <name type="scientific">Parnassius mnemosyne</name>
    <name type="common">clouded apollo</name>
    <dbReference type="NCBI Taxonomy" id="213953"/>
    <lineage>
        <taxon>Eukaryota</taxon>
        <taxon>Metazoa</taxon>
        <taxon>Ecdysozoa</taxon>
        <taxon>Arthropoda</taxon>
        <taxon>Hexapoda</taxon>
        <taxon>Insecta</taxon>
        <taxon>Pterygota</taxon>
        <taxon>Neoptera</taxon>
        <taxon>Endopterygota</taxon>
        <taxon>Lepidoptera</taxon>
        <taxon>Glossata</taxon>
        <taxon>Ditrysia</taxon>
        <taxon>Papilionoidea</taxon>
        <taxon>Papilionidae</taxon>
        <taxon>Parnassiinae</taxon>
        <taxon>Parnassini</taxon>
        <taxon>Parnassius</taxon>
        <taxon>Driopa</taxon>
    </lineage>
</organism>
<dbReference type="AlphaFoldDB" id="A0AAV1KT41"/>
<evidence type="ECO:0008006" key="4">
    <source>
        <dbReference type="Google" id="ProtNLM"/>
    </source>
</evidence>
<protein>
    <recommendedName>
        <fullName evidence="4">ATP synthase F0 subunit 8</fullName>
    </recommendedName>
</protein>
<evidence type="ECO:0000313" key="2">
    <source>
        <dbReference type="EMBL" id="CAK1586190.1"/>
    </source>
</evidence>
<evidence type="ECO:0000256" key="1">
    <source>
        <dbReference type="SAM" id="Phobius"/>
    </source>
</evidence>
<keyword evidence="3" id="KW-1185">Reference proteome</keyword>
<dbReference type="Proteomes" id="UP001314205">
    <property type="component" value="Unassembled WGS sequence"/>
</dbReference>
<feature type="transmembrane region" description="Helical" evidence="1">
    <location>
        <begin position="20"/>
        <end position="42"/>
    </location>
</feature>
<keyword evidence="1" id="KW-0472">Membrane</keyword>
<sequence>MRNMFNNYCGYDIFLNAYKYTSVYLLVSLTVTVFSVICVWLYENPLLCKFIFKKSIHSNVISSNESVENYQCSNKDVFETLEQKNKESMEN</sequence>
<proteinExistence type="predicted"/>
<reference evidence="2 3" key="1">
    <citation type="submission" date="2023-11" db="EMBL/GenBank/DDBJ databases">
        <authorList>
            <person name="Hedman E."/>
            <person name="Englund M."/>
            <person name="Stromberg M."/>
            <person name="Nyberg Akerstrom W."/>
            <person name="Nylinder S."/>
            <person name="Jareborg N."/>
            <person name="Kallberg Y."/>
            <person name="Kronander E."/>
        </authorList>
    </citation>
    <scope>NUCLEOTIDE SEQUENCE [LARGE SCALE GENOMIC DNA]</scope>
</reference>
<keyword evidence="1" id="KW-0812">Transmembrane</keyword>
<keyword evidence="1" id="KW-1133">Transmembrane helix</keyword>
<gene>
    <name evidence="2" type="ORF">PARMNEM_LOCUS7175</name>
</gene>
<comment type="caution">
    <text evidence="2">The sequence shown here is derived from an EMBL/GenBank/DDBJ whole genome shotgun (WGS) entry which is preliminary data.</text>
</comment>
<name>A0AAV1KT41_9NEOP</name>